<feature type="transmembrane region" description="Helical" evidence="1">
    <location>
        <begin position="316"/>
        <end position="336"/>
    </location>
</feature>
<reference evidence="2 3" key="1">
    <citation type="journal article" date="2015" name="Environ. Microbiol.">
        <title>Genome analyses suggest the presence of polyploidy and recent human-driven expansions in eight global populations of the honeybee pathogen Nosema ceranae.</title>
        <authorList>
            <person name="Pelin A."/>
            <person name="Selman M."/>
            <person name="Aris-Brosou S."/>
            <person name="Farinelli L."/>
            <person name="Corradi N."/>
        </authorList>
    </citation>
    <scope>NUCLEOTIDE SEQUENCE [LARGE SCALE GENOMIC DNA]</scope>
    <source>
        <strain evidence="2 3">PA08 1199</strain>
    </source>
</reference>
<protein>
    <submittedName>
        <fullName evidence="2">Signal recognition particle sec65</fullName>
    </submittedName>
</protein>
<feature type="transmembrane region" description="Helical" evidence="1">
    <location>
        <begin position="6"/>
        <end position="24"/>
    </location>
</feature>
<sequence length="438" mass="51334">MFVYFLFLVYYSFFLCPMINLLDLKELSLKKYIATLLFYTLVNIVMFSTLITQYYVKITEHISVYCNITNVYRKALFYSIIANIPRIYFLIFTDLYGQDTFVNGFTTSYMSLGIGIIIVFTQSKSFVHFESFTKDLFALTGGLLIQSLYINEETYTQVHRNFAAITFAFYFFYTLRLRQLYRRTEPVVLLNMPYWILKKINEYVTRHIYDLLILNLDNLHKQSLYTSVQTLISPAINASVFILYFKPLIGPREKIIALFLSLLFGVILMKSSKKQHLQIVNYIYGLLSIMFYTVIFTDRFKILIDSKICNNININYINTVITPLLIGLPELLNLYYHSRKNNSTMAVCSIYNSIILTSLCFNPIEKLISKRYYLVKYNGNKISISFAAICIAVTNFNYAMKSQKLSKDLGVILMIIYFLFNLTYILDYRKFIVNSKVN</sequence>
<evidence type="ECO:0000256" key="1">
    <source>
        <dbReference type="SAM" id="Phobius"/>
    </source>
</evidence>
<dbReference type="Gene3D" id="1.20.1420.30">
    <property type="entry name" value="NCX, central ion-binding region"/>
    <property type="match status" value="1"/>
</dbReference>
<dbReference type="RefSeq" id="XP_024332254.1">
    <property type="nucleotide sequence ID" value="XM_024474485.1"/>
</dbReference>
<feature type="transmembrane region" description="Helical" evidence="1">
    <location>
        <begin position="100"/>
        <end position="120"/>
    </location>
</feature>
<dbReference type="OrthoDB" id="407410at2759"/>
<evidence type="ECO:0000313" key="2">
    <source>
        <dbReference type="EMBL" id="KKO76512.1"/>
    </source>
</evidence>
<dbReference type="AlphaFoldDB" id="A0A0F9YVU8"/>
<dbReference type="Proteomes" id="UP000034350">
    <property type="component" value="Unassembled WGS sequence"/>
</dbReference>
<keyword evidence="1" id="KW-0472">Membrane</keyword>
<gene>
    <name evidence="2" type="ORF">AAJ76_200028253</name>
</gene>
<dbReference type="EMBL" id="JPQZ01000002">
    <property type="protein sequence ID" value="KKO76512.1"/>
    <property type="molecule type" value="Genomic_DNA"/>
</dbReference>
<feature type="transmembrane region" description="Helical" evidence="1">
    <location>
        <begin position="411"/>
        <end position="428"/>
    </location>
</feature>
<proteinExistence type="predicted"/>
<feature type="transmembrane region" description="Helical" evidence="1">
    <location>
        <begin position="75"/>
        <end position="93"/>
    </location>
</feature>
<dbReference type="GeneID" id="36319408"/>
<feature type="transmembrane region" description="Helical" evidence="1">
    <location>
        <begin position="224"/>
        <end position="243"/>
    </location>
</feature>
<organism evidence="2 3">
    <name type="scientific">Vairimorpha ceranae</name>
    <dbReference type="NCBI Taxonomy" id="40302"/>
    <lineage>
        <taxon>Eukaryota</taxon>
        <taxon>Fungi</taxon>
        <taxon>Fungi incertae sedis</taxon>
        <taxon>Microsporidia</taxon>
        <taxon>Nosematidae</taxon>
        <taxon>Vairimorpha</taxon>
    </lineage>
</organism>
<keyword evidence="1" id="KW-1133">Transmembrane helix</keyword>
<dbReference type="VEuPathDB" id="MicrosporidiaDB:G9O61_00g005970"/>
<evidence type="ECO:0000313" key="3">
    <source>
        <dbReference type="Proteomes" id="UP000034350"/>
    </source>
</evidence>
<feature type="transmembrane region" description="Helical" evidence="1">
    <location>
        <begin position="279"/>
        <end position="296"/>
    </location>
</feature>
<keyword evidence="1" id="KW-0812">Transmembrane</keyword>
<dbReference type="VEuPathDB" id="MicrosporidiaDB:NCER_100727"/>
<feature type="transmembrane region" description="Helical" evidence="1">
    <location>
        <begin position="255"/>
        <end position="273"/>
    </location>
</feature>
<accession>A0A0F9YVU8</accession>
<keyword evidence="3" id="KW-1185">Reference proteome</keyword>
<comment type="caution">
    <text evidence="2">The sequence shown here is derived from an EMBL/GenBank/DDBJ whole genome shotgun (WGS) entry which is preliminary data.</text>
</comment>
<name>A0A0F9YVU8_9MICR</name>
<dbReference type="VEuPathDB" id="MicrosporidiaDB:AAJ76_200028253"/>
<dbReference type="InterPro" id="IPR044880">
    <property type="entry name" value="NCX_ion-bd_dom_sf"/>
</dbReference>
<feature type="transmembrane region" description="Helical" evidence="1">
    <location>
        <begin position="382"/>
        <end position="399"/>
    </location>
</feature>
<feature type="transmembrane region" description="Helical" evidence="1">
    <location>
        <begin position="36"/>
        <end position="55"/>
    </location>
</feature>